<proteinExistence type="inferred from homology"/>
<dbReference type="AlphaFoldDB" id="A0A6H2GVN0"/>
<accession>A0A6H2GVN0</accession>
<gene>
    <name evidence="7" type="primary">mtlD</name>
    <name evidence="10" type="ORF">HGI30_07770</name>
</gene>
<keyword evidence="11" id="KW-1185">Reference proteome</keyword>
<dbReference type="NCBIfam" id="NF002652">
    <property type="entry name" value="PRK02318.2-5"/>
    <property type="match status" value="1"/>
</dbReference>
<dbReference type="GO" id="GO:0019592">
    <property type="term" value="P:mannitol catabolic process"/>
    <property type="evidence" value="ECO:0007669"/>
    <property type="project" value="TreeGrafter"/>
</dbReference>
<dbReference type="InterPro" id="IPR008927">
    <property type="entry name" value="6-PGluconate_DH-like_C_sf"/>
</dbReference>
<evidence type="ECO:0000256" key="7">
    <source>
        <dbReference type="HAMAP-Rule" id="MF_00196"/>
    </source>
</evidence>
<dbReference type="NCBIfam" id="NF002649">
    <property type="entry name" value="PRK02318.2-1"/>
    <property type="match status" value="1"/>
</dbReference>
<comment type="similarity">
    <text evidence="1 7">Belongs to the mannitol dehydrogenase family.</text>
</comment>
<reference evidence="10 11" key="1">
    <citation type="submission" date="2020-04" db="EMBL/GenBank/DDBJ databases">
        <title>Novel Paenibacillus strain UniB2 isolated from commercial digestive syrup.</title>
        <authorList>
            <person name="Thorat V."/>
            <person name="Kirdat K."/>
            <person name="Tiwarekar B."/>
            <person name="Yadav A."/>
        </authorList>
    </citation>
    <scope>NUCLEOTIDE SEQUENCE [LARGE SCALE GENOMIC DNA]</scope>
    <source>
        <strain evidence="10 11">UniB2</strain>
    </source>
</reference>
<name>A0A6H2GVN0_9BACL</name>
<dbReference type="Pfam" id="PF08125">
    <property type="entry name" value="Mannitol_dh_C"/>
    <property type="match status" value="1"/>
</dbReference>
<dbReference type="NCBIfam" id="NF002647">
    <property type="entry name" value="PRK02318.1-3"/>
    <property type="match status" value="1"/>
</dbReference>
<dbReference type="KEGG" id="palr:HGI30_07770"/>
<organism evidence="10 11">
    <name type="scientific">Paenibacillus albicereus</name>
    <dbReference type="NCBI Taxonomy" id="2726185"/>
    <lineage>
        <taxon>Bacteria</taxon>
        <taxon>Bacillati</taxon>
        <taxon>Bacillota</taxon>
        <taxon>Bacilli</taxon>
        <taxon>Bacillales</taxon>
        <taxon>Paenibacillaceae</taxon>
        <taxon>Paenibacillus</taxon>
    </lineage>
</organism>
<dbReference type="Gene3D" id="1.10.1040.10">
    <property type="entry name" value="N-(1-d-carboxylethyl)-l-norvaline Dehydrogenase, domain 2"/>
    <property type="match status" value="1"/>
</dbReference>
<dbReference type="Pfam" id="PF01232">
    <property type="entry name" value="Mannitol_dh"/>
    <property type="match status" value="1"/>
</dbReference>
<dbReference type="NCBIfam" id="NF002646">
    <property type="entry name" value="PRK02318.1-2"/>
    <property type="match status" value="1"/>
</dbReference>
<evidence type="ECO:0000256" key="1">
    <source>
        <dbReference type="ARBA" id="ARBA00006541"/>
    </source>
</evidence>
<dbReference type="GO" id="GO:0008926">
    <property type="term" value="F:mannitol-1-phosphate 5-dehydrogenase activity"/>
    <property type="evidence" value="ECO:0007669"/>
    <property type="project" value="UniProtKB-UniRule"/>
</dbReference>
<evidence type="ECO:0000259" key="9">
    <source>
        <dbReference type="Pfam" id="PF08125"/>
    </source>
</evidence>
<dbReference type="RefSeq" id="WP_168907102.1">
    <property type="nucleotide sequence ID" value="NZ_CP051428.1"/>
</dbReference>
<sequence>MKAVHFGAGNIGRGFIGLLLSQAGYEVVFSDVNEPLVRELQRRGEYEVTLAEEAGRQFRVGGVSAIDGRDPQAVAEAVASADLVTTAVGVGVLRHIAPGIAAGLQLRLARGGAPLHLIACENAIGASTILKQHVMELLSGQEREALAASTAFPDSAVDRIVPIQHHEDILAVTVEPFYEWVVNRSQLLPGAAEIPGVHYVDDLAPYIERKLFTVNTGHCSAAYAGYAKGFATIQQSMQDEEVAGFVRSVLRETGDMLVRSYGFDAAEHDAYIETILGRFRNPHLTDEVARVGRSPLRKLSREDRLVRPALLALEQGLPADRLAEAMGLALRFDEPGDPEAMQLQQALRELGPAGALAQASGLGAEHPLVQAAAASYEQEAQAS</sequence>
<dbReference type="SUPFAM" id="SSF48179">
    <property type="entry name" value="6-phosphogluconate dehydrogenase C-terminal domain-like"/>
    <property type="match status" value="1"/>
</dbReference>
<dbReference type="Proteomes" id="UP000502136">
    <property type="component" value="Chromosome"/>
</dbReference>
<feature type="binding site" evidence="7">
    <location>
        <begin position="3"/>
        <end position="14"/>
    </location>
    <ligand>
        <name>NAD(+)</name>
        <dbReference type="ChEBI" id="CHEBI:57540"/>
    </ligand>
</feature>
<keyword evidence="5 7" id="KW-0520">NAD</keyword>
<feature type="domain" description="Mannitol dehydrogenase C-terminal" evidence="9">
    <location>
        <begin position="202"/>
        <end position="378"/>
    </location>
</feature>
<dbReference type="EC" id="1.1.1.17" evidence="2 7"/>
<evidence type="ECO:0000256" key="3">
    <source>
        <dbReference type="ARBA" id="ARBA00016219"/>
    </source>
</evidence>
<keyword evidence="4 7" id="KW-0560">Oxidoreductase</keyword>
<evidence type="ECO:0000256" key="5">
    <source>
        <dbReference type="ARBA" id="ARBA00023027"/>
    </source>
</evidence>
<dbReference type="HAMAP" id="MF_00196">
    <property type="entry name" value="Mannitol_dehydrog"/>
    <property type="match status" value="1"/>
</dbReference>
<dbReference type="EMBL" id="CP051428">
    <property type="protein sequence ID" value="QJC51455.1"/>
    <property type="molecule type" value="Genomic_DNA"/>
</dbReference>
<evidence type="ECO:0000256" key="6">
    <source>
        <dbReference type="ARBA" id="ARBA00048615"/>
    </source>
</evidence>
<dbReference type="InterPro" id="IPR013328">
    <property type="entry name" value="6PGD_dom2"/>
</dbReference>
<evidence type="ECO:0000259" key="8">
    <source>
        <dbReference type="Pfam" id="PF01232"/>
    </source>
</evidence>
<evidence type="ECO:0000313" key="10">
    <source>
        <dbReference type="EMBL" id="QJC51455.1"/>
    </source>
</evidence>
<dbReference type="PANTHER" id="PTHR30524">
    <property type="entry name" value="MANNITOL-1-PHOSPHATE 5-DEHYDROGENASE"/>
    <property type="match status" value="1"/>
</dbReference>
<dbReference type="InterPro" id="IPR023028">
    <property type="entry name" value="Mannitol_1_phos_5_DH"/>
</dbReference>
<dbReference type="SUPFAM" id="SSF51735">
    <property type="entry name" value="NAD(P)-binding Rossmann-fold domains"/>
    <property type="match status" value="1"/>
</dbReference>
<evidence type="ECO:0000313" key="11">
    <source>
        <dbReference type="Proteomes" id="UP000502136"/>
    </source>
</evidence>
<dbReference type="InterPro" id="IPR013131">
    <property type="entry name" value="Mannitol_DH_N"/>
</dbReference>
<dbReference type="Gene3D" id="3.40.50.720">
    <property type="entry name" value="NAD(P)-binding Rossmann-like Domain"/>
    <property type="match status" value="1"/>
</dbReference>
<comment type="catalytic activity">
    <reaction evidence="6 7">
        <text>D-mannitol 1-phosphate + NAD(+) = beta-D-fructose 6-phosphate + NADH + H(+)</text>
        <dbReference type="Rhea" id="RHEA:19661"/>
        <dbReference type="ChEBI" id="CHEBI:15378"/>
        <dbReference type="ChEBI" id="CHEBI:57540"/>
        <dbReference type="ChEBI" id="CHEBI:57634"/>
        <dbReference type="ChEBI" id="CHEBI:57945"/>
        <dbReference type="ChEBI" id="CHEBI:61381"/>
        <dbReference type="EC" id="1.1.1.17"/>
    </reaction>
</comment>
<dbReference type="InterPro" id="IPR000669">
    <property type="entry name" value="Mannitol_DH"/>
</dbReference>
<protein>
    <recommendedName>
        <fullName evidence="3 7">Mannitol-1-phosphate 5-dehydrogenase</fullName>
        <ecNumber evidence="2 7">1.1.1.17</ecNumber>
    </recommendedName>
</protein>
<dbReference type="InterPro" id="IPR013118">
    <property type="entry name" value="Mannitol_DH_C"/>
</dbReference>
<evidence type="ECO:0000256" key="2">
    <source>
        <dbReference type="ARBA" id="ARBA00012939"/>
    </source>
</evidence>
<feature type="domain" description="Mannitol dehydrogenase N-terminal" evidence="8">
    <location>
        <begin position="1"/>
        <end position="193"/>
    </location>
</feature>
<dbReference type="PRINTS" id="PR00084">
    <property type="entry name" value="MTLDHDRGNASE"/>
</dbReference>
<evidence type="ECO:0000256" key="4">
    <source>
        <dbReference type="ARBA" id="ARBA00023002"/>
    </source>
</evidence>
<dbReference type="PANTHER" id="PTHR30524:SF0">
    <property type="entry name" value="ALTRONATE OXIDOREDUCTASE-RELATED"/>
    <property type="match status" value="1"/>
</dbReference>
<dbReference type="InterPro" id="IPR036291">
    <property type="entry name" value="NAD(P)-bd_dom_sf"/>
</dbReference>
<dbReference type="GO" id="GO:0005829">
    <property type="term" value="C:cytosol"/>
    <property type="evidence" value="ECO:0007669"/>
    <property type="project" value="TreeGrafter"/>
</dbReference>